<dbReference type="SMART" id="SM00582">
    <property type="entry name" value="RPR"/>
    <property type="match status" value="1"/>
</dbReference>
<dbReference type="AlphaFoldDB" id="A0A5J5F7Y8"/>
<dbReference type="PANTHER" id="PTHR15921">
    <property type="entry name" value="PRE-MRNA CLEAVAGE COMPLEX II"/>
    <property type="match status" value="1"/>
</dbReference>
<feature type="domain" description="VHS" evidence="3">
    <location>
        <begin position="42"/>
        <end position="114"/>
    </location>
</feature>
<dbReference type="InterPro" id="IPR008942">
    <property type="entry name" value="ENTH_VHS"/>
</dbReference>
<dbReference type="Proteomes" id="UP000326924">
    <property type="component" value="Unassembled WGS sequence"/>
</dbReference>
<organism evidence="5 6">
    <name type="scientific">Sphaerosporella brunnea</name>
    <dbReference type="NCBI Taxonomy" id="1250544"/>
    <lineage>
        <taxon>Eukaryota</taxon>
        <taxon>Fungi</taxon>
        <taxon>Dikarya</taxon>
        <taxon>Ascomycota</taxon>
        <taxon>Pezizomycotina</taxon>
        <taxon>Pezizomycetes</taxon>
        <taxon>Pezizales</taxon>
        <taxon>Pyronemataceae</taxon>
        <taxon>Sphaerosporella</taxon>
    </lineage>
</organism>
<sequence length="689" mass="75744">MSSILSSDELAEDYKSSLEDLSFNSRYEISNLTVIARENVAAAQAIARTLETHIQNTAPSRKLPALYLLDSIVKNVGTPYTLFFQRNLYSTFMNAYLVVDPPIRRKLEEMLQTWKQPVPGSVSTAPVFGQEVTRKIDNALIKARTAALEQQQKQKRNQQNLGLDSRPPTRTPPPQQFRNTPPIPQPNGNVPYANGNANAFDYGRSATGTPVGQSGTPVGANLLRDFLEALTHAKYSQPTVDNGLRQLSIQPQPQPAGGNGNVDTLQSDIFRLIDSCQIALAREPLNQEIQKRLQALVDLRNILQTQQLPEAQLVLIRDQVRALANPTPPPMVVAPPPPPVPPPQPPQMPLPLSTQDLASLLATVPFPPNVSQQTQRPLAMPLPTAPIIPAPPPAPMGNTNFGGNAMDPAALFASLQKAGLLPPPPPPPPAGGPLPFPLPLLPRNIMTPPTQSATPVANAATPGNKWDWRSIDVEMKSLSLKIPRPHLIPRLSETLPIQCSSCARRFEDSEKGRNEKRAHLDWHFRVHQRMAESVKRGQNRSWYVDEEEWIKTIDDAEDILPASHTANNIPAPTQAAQQAELKKQYVVVPDASETYRVCPICQEELKYVWHDETDEFVWMDAKQVGGRIYHASCHAEASKDRANAPTTTIAAPTGNGSRGGTPDSAQGVKRKIEDEDASERKVKIKTEPI</sequence>
<feature type="compositionally biased region" description="Low complexity" evidence="2">
    <location>
        <begin position="643"/>
        <end position="655"/>
    </location>
</feature>
<dbReference type="GO" id="GO:0043130">
    <property type="term" value="F:ubiquitin binding"/>
    <property type="evidence" value="ECO:0007669"/>
    <property type="project" value="InterPro"/>
</dbReference>
<feature type="compositionally biased region" description="Basic and acidic residues" evidence="2">
    <location>
        <begin position="670"/>
        <end position="689"/>
    </location>
</feature>
<comment type="caution">
    <text evidence="5">The sequence shown here is derived from an EMBL/GenBank/DDBJ whole genome shotgun (WGS) entry which is preliminary data.</text>
</comment>
<feature type="domain" description="CID" evidence="4">
    <location>
        <begin position="6"/>
        <end position="144"/>
    </location>
</feature>
<dbReference type="PROSITE" id="PS51391">
    <property type="entry name" value="CID"/>
    <property type="match status" value="1"/>
</dbReference>
<dbReference type="InterPro" id="IPR006569">
    <property type="entry name" value="CID_dom"/>
</dbReference>
<dbReference type="Gene3D" id="1.25.40.90">
    <property type="match status" value="1"/>
</dbReference>
<dbReference type="InParanoid" id="A0A5J5F7Y8"/>
<dbReference type="GO" id="GO:0035091">
    <property type="term" value="F:phosphatidylinositol binding"/>
    <property type="evidence" value="ECO:0007669"/>
    <property type="project" value="InterPro"/>
</dbReference>
<dbReference type="GO" id="GO:0005849">
    <property type="term" value="C:mRNA cleavage factor complex"/>
    <property type="evidence" value="ECO:0007669"/>
    <property type="project" value="InterPro"/>
</dbReference>
<evidence type="ECO:0000313" key="5">
    <source>
        <dbReference type="EMBL" id="KAA8913250.1"/>
    </source>
</evidence>
<feature type="compositionally biased region" description="Pro residues" evidence="2">
    <location>
        <begin position="169"/>
        <end position="185"/>
    </location>
</feature>
<dbReference type="PANTHER" id="PTHR15921:SF3">
    <property type="entry name" value="PRE-MRNA CLEAVAGE COMPLEX 2 PROTEIN PCF11"/>
    <property type="match status" value="1"/>
</dbReference>
<reference evidence="5 6" key="1">
    <citation type="submission" date="2019-09" db="EMBL/GenBank/DDBJ databases">
        <title>Draft genome of the ectomycorrhizal ascomycete Sphaerosporella brunnea.</title>
        <authorList>
            <consortium name="DOE Joint Genome Institute"/>
            <person name="Benucci G.M."/>
            <person name="Marozzi G."/>
            <person name="Antonielli L."/>
            <person name="Sanchez S."/>
            <person name="Marco P."/>
            <person name="Wang X."/>
            <person name="Falini L.B."/>
            <person name="Barry K."/>
            <person name="Haridas S."/>
            <person name="Lipzen A."/>
            <person name="Labutti K."/>
            <person name="Grigoriev I.V."/>
            <person name="Murat C."/>
            <person name="Martin F."/>
            <person name="Albertini E."/>
            <person name="Donnini D."/>
            <person name="Bonito G."/>
        </authorList>
    </citation>
    <scope>NUCLEOTIDE SEQUENCE [LARGE SCALE GENOMIC DNA]</scope>
    <source>
        <strain evidence="5 6">Sb_GMNB300</strain>
    </source>
</reference>
<dbReference type="SUPFAM" id="SSF48464">
    <property type="entry name" value="ENTH/VHS domain"/>
    <property type="match status" value="1"/>
</dbReference>
<dbReference type="GO" id="GO:0007034">
    <property type="term" value="P:vacuolar transport"/>
    <property type="evidence" value="ECO:0007669"/>
    <property type="project" value="UniProtKB-ARBA"/>
</dbReference>
<comment type="subunit">
    <text evidence="1">Component of the ESCRT-0 complex composed of HSE1 and VPS27.</text>
</comment>
<dbReference type="InterPro" id="IPR002014">
    <property type="entry name" value="VHS_dom"/>
</dbReference>
<dbReference type="Pfam" id="PF11526">
    <property type="entry name" value="Pfc11_Clp1_ID"/>
    <property type="match status" value="1"/>
</dbReference>
<dbReference type="GO" id="GO:0003729">
    <property type="term" value="F:mRNA binding"/>
    <property type="evidence" value="ECO:0007669"/>
    <property type="project" value="InterPro"/>
</dbReference>
<dbReference type="EMBL" id="VXIS01000016">
    <property type="protein sequence ID" value="KAA8913250.1"/>
    <property type="molecule type" value="Genomic_DNA"/>
</dbReference>
<dbReference type="OrthoDB" id="2129491at2759"/>
<evidence type="ECO:0008006" key="7">
    <source>
        <dbReference type="Google" id="ProtNLM"/>
    </source>
</evidence>
<dbReference type="Pfam" id="PF04818">
    <property type="entry name" value="CID"/>
    <property type="match status" value="1"/>
</dbReference>
<dbReference type="FunCoup" id="A0A5J5F7Y8">
    <property type="interactions" value="509"/>
</dbReference>
<evidence type="ECO:0000259" key="4">
    <source>
        <dbReference type="PROSITE" id="PS51391"/>
    </source>
</evidence>
<dbReference type="InterPro" id="IPR021605">
    <property type="entry name" value="Pcf11_Clp1-ID"/>
</dbReference>
<dbReference type="GO" id="GO:0031124">
    <property type="term" value="P:mRNA 3'-end processing"/>
    <property type="evidence" value="ECO:0007669"/>
    <property type="project" value="InterPro"/>
</dbReference>
<dbReference type="FunFam" id="1.25.40.90:FF:000016">
    <property type="entry name" value="mRNA cleavage factor complex component Pcf11"/>
    <property type="match status" value="1"/>
</dbReference>
<dbReference type="PROSITE" id="PS50179">
    <property type="entry name" value="VHS"/>
    <property type="match status" value="1"/>
</dbReference>
<dbReference type="GO" id="GO:0006369">
    <property type="term" value="P:termination of RNA polymerase II transcription"/>
    <property type="evidence" value="ECO:0007669"/>
    <property type="project" value="InterPro"/>
</dbReference>
<protein>
    <recommendedName>
        <fullName evidence="7">CID domain-containing protein</fullName>
    </recommendedName>
</protein>
<name>A0A5J5F7Y8_9PEZI</name>
<proteinExistence type="predicted"/>
<evidence type="ECO:0000256" key="2">
    <source>
        <dbReference type="SAM" id="MobiDB-lite"/>
    </source>
</evidence>
<dbReference type="InterPro" id="IPR045154">
    <property type="entry name" value="PCF11-like"/>
</dbReference>
<keyword evidence="6" id="KW-1185">Reference proteome</keyword>
<dbReference type="CDD" id="cd16982">
    <property type="entry name" value="CID_Pcf11"/>
    <property type="match status" value="1"/>
</dbReference>
<evidence type="ECO:0000256" key="1">
    <source>
        <dbReference type="ARBA" id="ARBA00011446"/>
    </source>
</evidence>
<dbReference type="GO" id="GO:0016192">
    <property type="term" value="P:vesicle-mediated transport"/>
    <property type="evidence" value="ECO:0007669"/>
    <property type="project" value="UniProtKB-ARBA"/>
</dbReference>
<evidence type="ECO:0000313" key="6">
    <source>
        <dbReference type="Proteomes" id="UP000326924"/>
    </source>
</evidence>
<accession>A0A5J5F7Y8</accession>
<feature type="region of interest" description="Disordered" evidence="2">
    <location>
        <begin position="147"/>
        <end position="213"/>
    </location>
</feature>
<gene>
    <name evidence="5" type="ORF">FN846DRAFT_897242</name>
</gene>
<feature type="region of interest" description="Disordered" evidence="2">
    <location>
        <begin position="637"/>
        <end position="689"/>
    </location>
</feature>
<dbReference type="GO" id="GO:0005737">
    <property type="term" value="C:cytoplasm"/>
    <property type="evidence" value="ECO:0007669"/>
    <property type="project" value="TreeGrafter"/>
</dbReference>
<evidence type="ECO:0000259" key="3">
    <source>
        <dbReference type="PROSITE" id="PS50179"/>
    </source>
</evidence>
<dbReference type="InterPro" id="IPR054127">
    <property type="entry name" value="Pcf11_C"/>
</dbReference>
<dbReference type="GO" id="GO:0000993">
    <property type="term" value="F:RNA polymerase II complex binding"/>
    <property type="evidence" value="ECO:0007669"/>
    <property type="project" value="InterPro"/>
</dbReference>
<dbReference type="InterPro" id="IPR047415">
    <property type="entry name" value="Pcf11_CID"/>
</dbReference>
<dbReference type="Pfam" id="PF21936">
    <property type="entry name" value="Pcf11_C"/>
    <property type="match status" value="1"/>
</dbReference>